<protein>
    <submittedName>
        <fullName evidence="2">Uncharacterized protein</fullName>
    </submittedName>
</protein>
<evidence type="ECO:0000313" key="3">
    <source>
        <dbReference type="Proteomes" id="UP001519460"/>
    </source>
</evidence>
<feature type="compositionally biased region" description="Basic residues" evidence="1">
    <location>
        <begin position="1"/>
        <end position="10"/>
    </location>
</feature>
<organism evidence="2 3">
    <name type="scientific">Batillaria attramentaria</name>
    <dbReference type="NCBI Taxonomy" id="370345"/>
    <lineage>
        <taxon>Eukaryota</taxon>
        <taxon>Metazoa</taxon>
        <taxon>Spiralia</taxon>
        <taxon>Lophotrochozoa</taxon>
        <taxon>Mollusca</taxon>
        <taxon>Gastropoda</taxon>
        <taxon>Caenogastropoda</taxon>
        <taxon>Sorbeoconcha</taxon>
        <taxon>Cerithioidea</taxon>
        <taxon>Batillariidae</taxon>
        <taxon>Batillaria</taxon>
    </lineage>
</organism>
<comment type="caution">
    <text evidence="2">The sequence shown here is derived from an EMBL/GenBank/DDBJ whole genome shotgun (WGS) entry which is preliminary data.</text>
</comment>
<name>A0ABD0JII4_9CAEN</name>
<keyword evidence="3" id="KW-1185">Reference proteome</keyword>
<accession>A0ABD0JII4</accession>
<dbReference type="Proteomes" id="UP001519460">
    <property type="component" value="Unassembled WGS sequence"/>
</dbReference>
<dbReference type="AlphaFoldDB" id="A0ABD0JII4"/>
<gene>
    <name evidence="2" type="ORF">BaRGS_00033987</name>
</gene>
<feature type="region of interest" description="Disordered" evidence="1">
    <location>
        <begin position="1"/>
        <end position="20"/>
    </location>
</feature>
<sequence>MHKQKGKSAHNRLDASASDLPVGSSFQCFKVSFIALGLCAVTGQSLGNGKKCQLQERRMHVPGTDRCSLLAGRV</sequence>
<reference evidence="2 3" key="1">
    <citation type="journal article" date="2023" name="Sci. Data">
        <title>Genome assembly of the Korean intertidal mud-creeper Batillaria attramentaria.</title>
        <authorList>
            <person name="Patra A.K."/>
            <person name="Ho P.T."/>
            <person name="Jun S."/>
            <person name="Lee S.J."/>
            <person name="Kim Y."/>
            <person name="Won Y.J."/>
        </authorList>
    </citation>
    <scope>NUCLEOTIDE SEQUENCE [LARGE SCALE GENOMIC DNA]</scope>
    <source>
        <strain evidence="2">Wonlab-2016</strain>
    </source>
</reference>
<evidence type="ECO:0000256" key="1">
    <source>
        <dbReference type="SAM" id="MobiDB-lite"/>
    </source>
</evidence>
<dbReference type="EMBL" id="JACVVK020000426">
    <property type="protein sequence ID" value="KAK7474755.1"/>
    <property type="molecule type" value="Genomic_DNA"/>
</dbReference>
<evidence type="ECO:0000313" key="2">
    <source>
        <dbReference type="EMBL" id="KAK7474755.1"/>
    </source>
</evidence>
<proteinExistence type="predicted"/>